<dbReference type="PANTHER" id="PTHR11455:SF18">
    <property type="entry name" value="SI:CH1073-390K14.1"/>
    <property type="match status" value="1"/>
</dbReference>
<reference evidence="7 8" key="1">
    <citation type="submission" date="2013-04" db="EMBL/GenBank/DDBJ databases">
        <title>Hyphomonas sp. T24B3 Genome Sequencing.</title>
        <authorList>
            <person name="Lai Q."/>
            <person name="Shao Z."/>
        </authorList>
    </citation>
    <scope>NUCLEOTIDE SEQUENCE [LARGE SCALE GENOMIC DNA]</scope>
    <source>
        <strain evidence="7 8">T24B3</strain>
    </source>
</reference>
<dbReference type="GO" id="GO:0003677">
    <property type="term" value="F:DNA binding"/>
    <property type="evidence" value="ECO:0007669"/>
    <property type="project" value="TreeGrafter"/>
</dbReference>
<evidence type="ECO:0000256" key="4">
    <source>
        <dbReference type="ARBA" id="ARBA00022991"/>
    </source>
</evidence>
<dbReference type="Gene3D" id="1.10.579.10">
    <property type="entry name" value="DNA Cyclobutane Dipyrimidine Photolyase, subunit A, domain 3"/>
    <property type="match status" value="1"/>
</dbReference>
<dbReference type="InterPro" id="IPR036134">
    <property type="entry name" value="Crypto/Photolyase_FAD-like_sf"/>
</dbReference>
<dbReference type="STRING" id="1280941.HY2_01050"/>
<dbReference type="Gene3D" id="1.25.40.80">
    <property type="match status" value="1"/>
</dbReference>
<dbReference type="InterPro" id="IPR036155">
    <property type="entry name" value="Crypto/Photolyase_N_sf"/>
</dbReference>
<protein>
    <submittedName>
        <fullName evidence="7">Uncharacterized protein</fullName>
    </submittedName>
</protein>
<dbReference type="OrthoDB" id="9772484at2"/>
<dbReference type="Gene3D" id="3.40.50.620">
    <property type="entry name" value="HUPs"/>
    <property type="match status" value="1"/>
</dbReference>
<feature type="binding site" evidence="5">
    <location>
        <position position="217"/>
    </location>
    <ligand>
        <name>FAD</name>
        <dbReference type="ChEBI" id="CHEBI:57692"/>
    </ligand>
</feature>
<organism evidence="7 8">
    <name type="scientific">Hyphomonas pacifica</name>
    <dbReference type="NCBI Taxonomy" id="1280941"/>
    <lineage>
        <taxon>Bacteria</taxon>
        <taxon>Pseudomonadati</taxon>
        <taxon>Pseudomonadota</taxon>
        <taxon>Alphaproteobacteria</taxon>
        <taxon>Hyphomonadales</taxon>
        <taxon>Hyphomonadaceae</taxon>
        <taxon>Hyphomonas</taxon>
    </lineage>
</organism>
<dbReference type="InterPro" id="IPR018394">
    <property type="entry name" value="DNA_photolyase_1_CS_C"/>
</dbReference>
<dbReference type="eggNOG" id="COG0415">
    <property type="taxonomic scope" value="Bacteria"/>
</dbReference>
<feature type="binding site" evidence="5">
    <location>
        <position position="274"/>
    </location>
    <ligand>
        <name>FAD</name>
        <dbReference type="ChEBI" id="CHEBI:57692"/>
    </ligand>
</feature>
<comment type="cofactor">
    <cofactor evidence="1">
        <name>(6R)-5,10-methylene-5,6,7,8-tetrahydrofolate</name>
        <dbReference type="ChEBI" id="CHEBI:15636"/>
    </cofactor>
</comment>
<dbReference type="GO" id="GO:0006950">
    <property type="term" value="P:response to stress"/>
    <property type="evidence" value="ECO:0007669"/>
    <property type="project" value="UniProtKB-ARBA"/>
</dbReference>
<dbReference type="Pfam" id="PF03441">
    <property type="entry name" value="FAD_binding_7"/>
    <property type="match status" value="1"/>
</dbReference>
<evidence type="ECO:0000256" key="3">
    <source>
        <dbReference type="ARBA" id="ARBA00022827"/>
    </source>
</evidence>
<evidence type="ECO:0000256" key="2">
    <source>
        <dbReference type="ARBA" id="ARBA00022630"/>
    </source>
</evidence>
<comment type="caution">
    <text evidence="7">The sequence shown here is derived from an EMBL/GenBank/DDBJ whole genome shotgun (WGS) entry which is preliminary data.</text>
</comment>
<dbReference type="InterPro" id="IPR005101">
    <property type="entry name" value="Cryptochr/Photolyase_FAD-bd"/>
</dbReference>
<accession>A0A062U962</accession>
<dbReference type="InterPro" id="IPR002081">
    <property type="entry name" value="Cryptochrome/DNA_photolyase_1"/>
</dbReference>
<dbReference type="GO" id="GO:0006139">
    <property type="term" value="P:nucleobase-containing compound metabolic process"/>
    <property type="evidence" value="ECO:0007669"/>
    <property type="project" value="UniProtKB-ARBA"/>
</dbReference>
<keyword evidence="8" id="KW-1185">Reference proteome</keyword>
<keyword evidence="4" id="KW-0157">Chromophore</keyword>
<dbReference type="GO" id="GO:0005737">
    <property type="term" value="C:cytoplasm"/>
    <property type="evidence" value="ECO:0007669"/>
    <property type="project" value="TreeGrafter"/>
</dbReference>
<dbReference type="GO" id="GO:0032922">
    <property type="term" value="P:circadian regulation of gene expression"/>
    <property type="evidence" value="ECO:0007669"/>
    <property type="project" value="TreeGrafter"/>
</dbReference>
<dbReference type="InterPro" id="IPR006050">
    <property type="entry name" value="DNA_photolyase_N"/>
</dbReference>
<name>A0A062U962_9PROT</name>
<evidence type="ECO:0000256" key="5">
    <source>
        <dbReference type="PIRSR" id="PIRSR602081-1"/>
    </source>
</evidence>
<dbReference type="GO" id="GO:0003904">
    <property type="term" value="F:deoxyribodipyrimidine photo-lyase activity"/>
    <property type="evidence" value="ECO:0007669"/>
    <property type="project" value="TreeGrafter"/>
</dbReference>
<evidence type="ECO:0000256" key="6">
    <source>
        <dbReference type="SAM" id="MobiDB-lite"/>
    </source>
</evidence>
<dbReference type="RefSeq" id="WP_034823743.1">
    <property type="nucleotide sequence ID" value="NZ_AWFB01000001.1"/>
</dbReference>
<dbReference type="AlphaFoldDB" id="A0A062U962"/>
<feature type="compositionally biased region" description="Basic and acidic residues" evidence="6">
    <location>
        <begin position="486"/>
        <end position="497"/>
    </location>
</feature>
<dbReference type="SUPFAM" id="SSF48173">
    <property type="entry name" value="Cryptochrome/photolyase FAD-binding domain"/>
    <property type="match status" value="1"/>
</dbReference>
<dbReference type="PANTHER" id="PTHR11455">
    <property type="entry name" value="CRYPTOCHROME"/>
    <property type="match status" value="1"/>
</dbReference>
<feature type="binding site" evidence="5">
    <location>
        <begin position="377"/>
        <end position="379"/>
    </location>
    <ligand>
        <name>FAD</name>
        <dbReference type="ChEBI" id="CHEBI:57692"/>
    </ligand>
</feature>
<dbReference type="PROSITE" id="PS00394">
    <property type="entry name" value="DNA_PHOTOLYASES_1_1"/>
    <property type="match status" value="1"/>
</dbReference>
<dbReference type="GO" id="GO:0071949">
    <property type="term" value="F:FAD binding"/>
    <property type="evidence" value="ECO:0007669"/>
    <property type="project" value="TreeGrafter"/>
</dbReference>
<dbReference type="PROSITE" id="PS51645">
    <property type="entry name" value="PHR_CRY_ALPHA_BETA"/>
    <property type="match status" value="1"/>
</dbReference>
<evidence type="ECO:0000256" key="1">
    <source>
        <dbReference type="ARBA" id="ARBA00001932"/>
    </source>
</evidence>
<comment type="cofactor">
    <cofactor evidence="5">
        <name>FAD</name>
        <dbReference type="ChEBI" id="CHEBI:57692"/>
    </cofactor>
    <text evidence="5">Binds 1 FAD per subunit.</text>
</comment>
<evidence type="ECO:0000313" key="7">
    <source>
        <dbReference type="EMBL" id="RAN35996.1"/>
    </source>
</evidence>
<gene>
    <name evidence="7" type="ORF">HY3_00025</name>
</gene>
<dbReference type="InterPro" id="IPR014729">
    <property type="entry name" value="Rossmann-like_a/b/a_fold"/>
</dbReference>
<dbReference type="SUPFAM" id="SSF52425">
    <property type="entry name" value="Cryptochrome/photolyase, N-terminal domain"/>
    <property type="match status" value="1"/>
</dbReference>
<dbReference type="GO" id="GO:0043153">
    <property type="term" value="P:entrainment of circadian clock by photoperiod"/>
    <property type="evidence" value="ECO:0007669"/>
    <property type="project" value="TreeGrafter"/>
</dbReference>
<dbReference type="Proteomes" id="UP000249123">
    <property type="component" value="Unassembled WGS sequence"/>
</dbReference>
<feature type="region of interest" description="Disordered" evidence="6">
    <location>
        <begin position="470"/>
        <end position="524"/>
    </location>
</feature>
<keyword evidence="3 5" id="KW-0274">FAD</keyword>
<keyword evidence="2 5" id="KW-0285">Flavoprotein</keyword>
<proteinExistence type="predicted"/>
<evidence type="ECO:0000313" key="8">
    <source>
        <dbReference type="Proteomes" id="UP000249123"/>
    </source>
</evidence>
<sequence>MFYFCSMSDLQVIWFQRDLRVHDHLALAAAYAGSGPVLPLYIFDPNIWTPHETSARQFDFLLESLADLDSALRKRGSSLCLRTGPAAEVFSQLHRHHGIAAIHAHDVTGREAELTRDRQVQAWALKAGIPLRIQTPPGMPATASRKDNWQALWDASMRQKRVAAPDMLSAHNILSEDWPDAEDFGLAADVCPDRPSGGRTQGVLNLRRFLSGTGRNYGKPNLSASQRMACDPGLSSHLAFGTLSAREVWQGIAQSHHALLEDGDSVFAMSLAAYADTLRQRSIDVQTTLERTSVSGHRHFLPGDPYDRQKAGAGNAHLEALLHARTGFPLLDASMRCLRETGRLDPRLLGLLLSFTASHLWLHPDEPARHLARLCVDFDPASFYAKVRKLPGIAVDKGAYVPNPVRQSLTLDPDGNFIRRWLPELGALSDKHIHAPWDSPKSELAEAGIILGQTYPMRMVDHMAAAREARSRFAPKAVRTNSARPSIREASHERPFRPAESSWPSSRLRPDPPRSAPRQMSLDL</sequence>
<dbReference type="EMBL" id="AWFB01000001">
    <property type="protein sequence ID" value="RAN35996.1"/>
    <property type="molecule type" value="Genomic_DNA"/>
</dbReference>
<dbReference type="Pfam" id="PF00875">
    <property type="entry name" value="DNA_photolyase"/>
    <property type="match status" value="1"/>
</dbReference>